<dbReference type="PANTHER" id="PTHR36558:SF1">
    <property type="entry name" value="RESTRICTION ENDONUCLEASE DOMAIN-CONTAINING PROTEIN-RELATED"/>
    <property type="match status" value="1"/>
</dbReference>
<dbReference type="PANTHER" id="PTHR36558">
    <property type="entry name" value="GLR1098 PROTEIN"/>
    <property type="match status" value="1"/>
</dbReference>
<name>A0A5M8FSM7_9GAMM</name>
<sequence length="202" mass="22959">MRSKPPDRRCLTMPSGRSSMTVAAQTLPRMDPEAFLAFERDAECRHELVDGYLFAMTGASARHGEILANLLAAIHTHLRGGPCRVYGSNLKIRVEDDFFYPDLFVRCGQDQGDPYFKTDPLLIIEIHSPNTQRYDRGDKRLAYQRLDSLRDYVLIHQDAPLVEAFRRHDIGWYNQARIIRGPDGLLELPSIGLTIALADLYA</sequence>
<feature type="domain" description="Putative restriction endonuclease" evidence="1">
    <location>
        <begin position="33"/>
        <end position="196"/>
    </location>
</feature>
<keyword evidence="2" id="KW-0378">Hydrolase</keyword>
<dbReference type="EMBL" id="VWXX01000003">
    <property type="protein sequence ID" value="KAA6186945.1"/>
    <property type="molecule type" value="Genomic_DNA"/>
</dbReference>
<comment type="caution">
    <text evidence="2">The sequence shown here is derived from an EMBL/GenBank/DDBJ whole genome shotgun (WGS) entry which is preliminary data.</text>
</comment>
<proteinExistence type="predicted"/>
<evidence type="ECO:0000313" key="2">
    <source>
        <dbReference type="EMBL" id="KAA6186945.1"/>
    </source>
</evidence>
<dbReference type="AlphaFoldDB" id="A0A5M8FSM7"/>
<keyword evidence="2" id="KW-0255">Endonuclease</keyword>
<dbReference type="Gene3D" id="3.90.1570.10">
    <property type="entry name" value="tt1808, chain A"/>
    <property type="match status" value="1"/>
</dbReference>
<evidence type="ECO:0000313" key="3">
    <source>
        <dbReference type="Proteomes" id="UP000322981"/>
    </source>
</evidence>
<dbReference type="CDD" id="cd06260">
    <property type="entry name" value="DUF820-like"/>
    <property type="match status" value="1"/>
</dbReference>
<protein>
    <submittedName>
        <fullName evidence="2">Uma2 family endonuclease</fullName>
    </submittedName>
</protein>
<dbReference type="InterPro" id="IPR011335">
    <property type="entry name" value="Restrct_endonuc-II-like"/>
</dbReference>
<dbReference type="SUPFAM" id="SSF52980">
    <property type="entry name" value="Restriction endonuclease-like"/>
    <property type="match status" value="1"/>
</dbReference>
<accession>A0A5M8FSM7</accession>
<evidence type="ECO:0000259" key="1">
    <source>
        <dbReference type="Pfam" id="PF05685"/>
    </source>
</evidence>
<dbReference type="InterPro" id="IPR008538">
    <property type="entry name" value="Uma2"/>
</dbReference>
<dbReference type="OrthoDB" id="26750at2"/>
<dbReference type="Pfam" id="PF05685">
    <property type="entry name" value="Uma2"/>
    <property type="match status" value="1"/>
</dbReference>
<dbReference type="InterPro" id="IPR012296">
    <property type="entry name" value="Nuclease_put_TT1808"/>
</dbReference>
<gene>
    <name evidence="2" type="ORF">F2Q65_03395</name>
</gene>
<dbReference type="Proteomes" id="UP000322981">
    <property type="component" value="Unassembled WGS sequence"/>
</dbReference>
<keyword evidence="3" id="KW-1185">Reference proteome</keyword>
<reference evidence="2 3" key="1">
    <citation type="submission" date="2019-09" db="EMBL/GenBank/DDBJ databases">
        <title>Whole-genome sequence of the purple sulfur bacterium Thiohalocapsa marina DSM 19078.</title>
        <authorList>
            <person name="Kyndt J.A."/>
            <person name="Meyer T.E."/>
        </authorList>
    </citation>
    <scope>NUCLEOTIDE SEQUENCE [LARGE SCALE GENOMIC DNA]</scope>
    <source>
        <strain evidence="2 3">DSM 19078</strain>
    </source>
</reference>
<dbReference type="GO" id="GO:0004519">
    <property type="term" value="F:endonuclease activity"/>
    <property type="evidence" value="ECO:0007669"/>
    <property type="project" value="UniProtKB-KW"/>
</dbReference>
<organism evidence="2 3">
    <name type="scientific">Thiohalocapsa marina</name>
    <dbReference type="NCBI Taxonomy" id="424902"/>
    <lineage>
        <taxon>Bacteria</taxon>
        <taxon>Pseudomonadati</taxon>
        <taxon>Pseudomonadota</taxon>
        <taxon>Gammaproteobacteria</taxon>
        <taxon>Chromatiales</taxon>
        <taxon>Chromatiaceae</taxon>
        <taxon>Thiohalocapsa</taxon>
    </lineage>
</organism>
<keyword evidence="2" id="KW-0540">Nuclease</keyword>